<dbReference type="PANTHER" id="PTHR45527">
    <property type="entry name" value="NONRIBOSOMAL PEPTIDE SYNTHETASE"/>
    <property type="match status" value="1"/>
</dbReference>
<dbReference type="CDD" id="cd05930">
    <property type="entry name" value="A_NRPS"/>
    <property type="match status" value="1"/>
</dbReference>
<keyword evidence="1" id="KW-0596">Phosphopantetheine</keyword>
<dbReference type="SMART" id="SM00823">
    <property type="entry name" value="PKS_PP"/>
    <property type="match status" value="1"/>
</dbReference>
<dbReference type="InterPro" id="IPR001031">
    <property type="entry name" value="Thioesterase"/>
</dbReference>
<keyword evidence="3" id="KW-1133">Transmembrane helix</keyword>
<gene>
    <name evidence="5" type="ORF">H6G83_32925</name>
</gene>
<dbReference type="PROSITE" id="PS00455">
    <property type="entry name" value="AMP_BINDING"/>
    <property type="match status" value="1"/>
</dbReference>
<dbReference type="Gene3D" id="3.40.50.12780">
    <property type="entry name" value="N-terminal domain of ligase-like"/>
    <property type="match status" value="1"/>
</dbReference>
<dbReference type="Gene3D" id="3.40.50.1820">
    <property type="entry name" value="alpha/beta hydrolase"/>
    <property type="match status" value="1"/>
</dbReference>
<dbReference type="Pfam" id="PF00550">
    <property type="entry name" value="PP-binding"/>
    <property type="match status" value="1"/>
</dbReference>
<dbReference type="Gene3D" id="3.30.300.30">
    <property type="match status" value="1"/>
</dbReference>
<dbReference type="InterPro" id="IPR009081">
    <property type="entry name" value="PP-bd_ACP"/>
</dbReference>
<organism evidence="5 6">
    <name type="scientific">Anabaena azotica FACHB-119</name>
    <dbReference type="NCBI Taxonomy" id="947527"/>
    <lineage>
        <taxon>Bacteria</taxon>
        <taxon>Bacillati</taxon>
        <taxon>Cyanobacteriota</taxon>
        <taxon>Cyanophyceae</taxon>
        <taxon>Nostocales</taxon>
        <taxon>Nostocaceae</taxon>
        <taxon>Anabaena</taxon>
        <taxon>Anabaena azotica</taxon>
    </lineage>
</organism>
<dbReference type="Pfam" id="PF00501">
    <property type="entry name" value="AMP-binding"/>
    <property type="match status" value="1"/>
</dbReference>
<dbReference type="Proteomes" id="UP000661112">
    <property type="component" value="Unassembled WGS sequence"/>
</dbReference>
<dbReference type="Pfam" id="PF13193">
    <property type="entry name" value="AMP-binding_C"/>
    <property type="match status" value="1"/>
</dbReference>
<evidence type="ECO:0000313" key="5">
    <source>
        <dbReference type="EMBL" id="MBD2505348.1"/>
    </source>
</evidence>
<dbReference type="InterPro" id="IPR025110">
    <property type="entry name" value="AMP-bd_C"/>
</dbReference>
<name>A0ABR8DFP4_9NOST</name>
<keyword evidence="3" id="KW-0812">Transmembrane</keyword>
<dbReference type="SUPFAM" id="SSF53474">
    <property type="entry name" value="alpha/beta-Hydrolases"/>
    <property type="match status" value="1"/>
</dbReference>
<dbReference type="InterPro" id="IPR020845">
    <property type="entry name" value="AMP-binding_CS"/>
</dbReference>
<proteinExistence type="predicted"/>
<feature type="transmembrane region" description="Helical" evidence="3">
    <location>
        <begin position="227"/>
        <end position="246"/>
    </location>
</feature>
<dbReference type="PANTHER" id="PTHR45527:SF1">
    <property type="entry name" value="FATTY ACID SYNTHASE"/>
    <property type="match status" value="1"/>
</dbReference>
<evidence type="ECO:0000256" key="1">
    <source>
        <dbReference type="ARBA" id="ARBA00022450"/>
    </source>
</evidence>
<dbReference type="SUPFAM" id="SSF56801">
    <property type="entry name" value="Acetyl-CoA synthetase-like"/>
    <property type="match status" value="1"/>
</dbReference>
<dbReference type="RefSeq" id="WP_190480073.1">
    <property type="nucleotide sequence ID" value="NZ_JACJSG010000081.1"/>
</dbReference>
<dbReference type="Pfam" id="PF00975">
    <property type="entry name" value="Thioesterase"/>
    <property type="match status" value="1"/>
</dbReference>
<dbReference type="InterPro" id="IPR029058">
    <property type="entry name" value="AB_hydrolase_fold"/>
</dbReference>
<reference evidence="5 6" key="1">
    <citation type="journal article" date="2020" name="ISME J.">
        <title>Comparative genomics reveals insights into cyanobacterial evolution and habitat adaptation.</title>
        <authorList>
            <person name="Chen M.Y."/>
            <person name="Teng W.K."/>
            <person name="Zhao L."/>
            <person name="Hu C.X."/>
            <person name="Zhou Y.K."/>
            <person name="Han B.P."/>
            <person name="Song L.R."/>
            <person name="Shu W.S."/>
        </authorList>
    </citation>
    <scope>NUCLEOTIDE SEQUENCE [LARGE SCALE GENOMIC DNA]</scope>
    <source>
        <strain evidence="5 6">FACHB-119</strain>
    </source>
</reference>
<protein>
    <submittedName>
        <fullName evidence="5">AMP-binding protein</fullName>
    </submittedName>
</protein>
<feature type="domain" description="Carrier" evidence="4">
    <location>
        <begin position="546"/>
        <end position="621"/>
    </location>
</feature>
<dbReference type="EMBL" id="JACJSG010000081">
    <property type="protein sequence ID" value="MBD2505348.1"/>
    <property type="molecule type" value="Genomic_DNA"/>
</dbReference>
<sequence>MSNNIKVLPKISLNQTFVCNRLLNKPQGFIKFPKIDIHQSIGSRFETIVQKYPQAIAIKSKTEFLTYAQLNNRANRLANSILSQRGEKAETIALLLEKGTNFFVSIFGILKTGKIFIPLDTGFPQERLAYILEDTQVNLIITNSLNLPLANQLAVNGCQIFNIDDISPDVSSQNPDKEISPNAPAYLIYTSGSTGKPKGVIHNHLHSLHYCMNDTNTLLISSKDRVIFLYSCGALGGILCLFYTLLNGASLYIFNVKEDGFTNLINWLIAEEITIYHSFATLFRHFIDSFTGTEQFPKIRLVKLGGEATLQRDVENYRKYFSDNCVLYASLGATETGTFCNFIVDKDSKITTSTVPIGYPVADMEIVLLNEAGAEVEYGDIGEIAVKSKYLALGYWRKPEQTKTAFLPAAENTEERIYRTGDLGRIEPNGCLIHMGRKDFQVKIRGFRVEVAEIEMALFKTGKLKEVVVVAREDIANEKKLVAYVVSPEQIKLTSKELRDNLQAQLPEYMIPSAFVFLEKLPLTPNGKVDRLALPAPNLALENSVSARDELERQLVEIWQTVLGVQPIGVQDNFFELGGDSLLAVRIFAQIEQKLGYQIPLAALFPSATVEAIAKIIQQKQHQSKPDWSSLVKIQSQGSKPPLFLVHSLGGEVLCYHNLANYLGAEQPIYALQPRGLDGKQPPFVRVEDMAAYYIKEIQTVQPQGPYFLAGYSFGGVVAFEMAQQLQKQGQKIGLVVMLDTCRPGCSQRSSFSQRVLIHLDNLIQQGPYYIWHKAVGLSQVYKYQLQQVYKRFSNIVPKVSNTAVDAPPSEKYSEIMGANTQALDNYNFQKYSGNVTLFRTEDKHRKSAVGIKYDPQFGWGDLVENLDVDYIPGSHVSLLYEPYVKVLAQKFQVCLEKAQMLGDR</sequence>
<dbReference type="InterPro" id="IPR020806">
    <property type="entry name" value="PKS_PP-bd"/>
</dbReference>
<keyword evidence="6" id="KW-1185">Reference proteome</keyword>
<evidence type="ECO:0000313" key="6">
    <source>
        <dbReference type="Proteomes" id="UP000661112"/>
    </source>
</evidence>
<dbReference type="PROSITE" id="PS50075">
    <property type="entry name" value="CARRIER"/>
    <property type="match status" value="1"/>
</dbReference>
<dbReference type="InterPro" id="IPR045851">
    <property type="entry name" value="AMP-bd_C_sf"/>
</dbReference>
<dbReference type="InterPro" id="IPR000873">
    <property type="entry name" value="AMP-dep_synth/lig_dom"/>
</dbReference>
<dbReference type="InterPro" id="IPR042099">
    <property type="entry name" value="ANL_N_sf"/>
</dbReference>
<keyword evidence="2" id="KW-0597">Phosphoprotein</keyword>
<comment type="caution">
    <text evidence="5">The sequence shown here is derived from an EMBL/GenBank/DDBJ whole genome shotgun (WGS) entry which is preliminary data.</text>
</comment>
<evidence type="ECO:0000259" key="4">
    <source>
        <dbReference type="PROSITE" id="PS50075"/>
    </source>
</evidence>
<evidence type="ECO:0000256" key="3">
    <source>
        <dbReference type="SAM" id="Phobius"/>
    </source>
</evidence>
<dbReference type="InterPro" id="IPR036736">
    <property type="entry name" value="ACP-like_sf"/>
</dbReference>
<dbReference type="SUPFAM" id="SSF47336">
    <property type="entry name" value="ACP-like"/>
    <property type="match status" value="1"/>
</dbReference>
<keyword evidence="3" id="KW-0472">Membrane</keyword>
<dbReference type="Gene3D" id="1.10.1200.10">
    <property type="entry name" value="ACP-like"/>
    <property type="match status" value="1"/>
</dbReference>
<accession>A0ABR8DFP4</accession>
<evidence type="ECO:0000256" key="2">
    <source>
        <dbReference type="ARBA" id="ARBA00022553"/>
    </source>
</evidence>